<dbReference type="KEGG" id="pgri:PgNI_12313"/>
<gene>
    <name evidence="2" type="ORF">PgNI_12313</name>
</gene>
<dbReference type="AlphaFoldDB" id="A0A6P8AMR7"/>
<sequence length="65" mass="7399">MIPTRQDFKLLILAVDSTIRSVGFIYTSIANITVQSIQSSNLQVKTTGPRCDQASIRRKVEYRRI</sequence>
<reference evidence="2" key="1">
    <citation type="journal article" date="2019" name="Mol. Biol. Evol.">
        <title>Blast fungal genomes show frequent chromosomal changes, gene gains and losses, and effector gene turnover.</title>
        <authorList>
            <person name="Gomez Luciano L.B."/>
            <person name="Jason Tsai I."/>
            <person name="Chuma I."/>
            <person name="Tosa Y."/>
            <person name="Chen Y.H."/>
            <person name="Li J.Y."/>
            <person name="Li M.Y."/>
            <person name="Jade Lu M.Y."/>
            <person name="Nakayashiki H."/>
            <person name="Li W.H."/>
        </authorList>
    </citation>
    <scope>NUCLEOTIDE SEQUENCE</scope>
    <source>
        <strain evidence="2">NI907</strain>
    </source>
</reference>
<proteinExistence type="predicted"/>
<keyword evidence="1" id="KW-1185">Reference proteome</keyword>
<reference evidence="2" key="2">
    <citation type="submission" date="2019-10" db="EMBL/GenBank/DDBJ databases">
        <authorList>
            <consortium name="NCBI Genome Project"/>
        </authorList>
    </citation>
    <scope>NUCLEOTIDE SEQUENCE</scope>
    <source>
        <strain evidence="2">NI907</strain>
    </source>
</reference>
<accession>A0A6P8AMR7</accession>
<dbReference type="RefSeq" id="XP_030976183.1">
    <property type="nucleotide sequence ID" value="XM_031132265.1"/>
</dbReference>
<organism evidence="1 2">
    <name type="scientific">Pyricularia grisea</name>
    <name type="common">Crabgrass-specific blast fungus</name>
    <name type="synonym">Magnaporthe grisea</name>
    <dbReference type="NCBI Taxonomy" id="148305"/>
    <lineage>
        <taxon>Eukaryota</taxon>
        <taxon>Fungi</taxon>
        <taxon>Dikarya</taxon>
        <taxon>Ascomycota</taxon>
        <taxon>Pezizomycotina</taxon>
        <taxon>Sordariomycetes</taxon>
        <taxon>Sordariomycetidae</taxon>
        <taxon>Magnaporthales</taxon>
        <taxon>Pyriculariaceae</taxon>
        <taxon>Pyricularia</taxon>
    </lineage>
</organism>
<dbReference type="GeneID" id="41967170"/>
<evidence type="ECO:0000313" key="2">
    <source>
        <dbReference type="RefSeq" id="XP_030976183.1"/>
    </source>
</evidence>
<evidence type="ECO:0000313" key="1">
    <source>
        <dbReference type="Proteomes" id="UP000515153"/>
    </source>
</evidence>
<name>A0A6P8AMR7_PYRGI</name>
<protein>
    <submittedName>
        <fullName evidence="2">Uncharacterized protein</fullName>
    </submittedName>
</protein>
<dbReference type="Proteomes" id="UP000515153">
    <property type="component" value="Unplaced"/>
</dbReference>
<reference evidence="2" key="3">
    <citation type="submission" date="2025-08" db="UniProtKB">
        <authorList>
            <consortium name="RefSeq"/>
        </authorList>
    </citation>
    <scope>IDENTIFICATION</scope>
    <source>
        <strain evidence="2">NI907</strain>
    </source>
</reference>